<feature type="binding site" evidence="2">
    <location>
        <position position="328"/>
    </location>
    <ligand>
        <name>FAD</name>
        <dbReference type="ChEBI" id="CHEBI:57692"/>
    </ligand>
</feature>
<organism evidence="3 4">
    <name type="scientific">Halioxenophilus aromaticivorans</name>
    <dbReference type="NCBI Taxonomy" id="1306992"/>
    <lineage>
        <taxon>Bacteria</taxon>
        <taxon>Pseudomonadati</taxon>
        <taxon>Pseudomonadota</taxon>
        <taxon>Gammaproteobacteria</taxon>
        <taxon>Alteromonadales</taxon>
        <taxon>Alteromonadaceae</taxon>
        <taxon>Halioxenophilus</taxon>
    </lineage>
</organism>
<dbReference type="Pfam" id="PF04820">
    <property type="entry name" value="Trp_halogenase"/>
    <property type="match status" value="1"/>
</dbReference>
<dbReference type="Proteomes" id="UP001409585">
    <property type="component" value="Unassembled WGS sequence"/>
</dbReference>
<dbReference type="GO" id="GO:0000166">
    <property type="term" value="F:nucleotide binding"/>
    <property type="evidence" value="ECO:0007669"/>
    <property type="project" value="UniProtKB-KW"/>
</dbReference>
<comment type="caution">
    <text evidence="3">The sequence shown here is derived from an EMBL/GenBank/DDBJ whole genome shotgun (WGS) entry which is preliminary data.</text>
</comment>
<feature type="binding site" evidence="2">
    <location>
        <begin position="13"/>
        <end position="16"/>
    </location>
    <ligand>
        <name>FAD</name>
        <dbReference type="ChEBI" id="CHEBI:57692"/>
    </ligand>
</feature>
<feature type="binding site" evidence="2">
    <location>
        <position position="78"/>
    </location>
    <ligand>
        <name>7-chloro-L-tryptophan</name>
        <dbReference type="ChEBI" id="CHEBI:58713"/>
    </ligand>
</feature>
<protein>
    <submittedName>
        <fullName evidence="3">Tryptophan 7-halogenase</fullName>
    </submittedName>
</protein>
<dbReference type="PANTHER" id="PTHR43747:SF4">
    <property type="entry name" value="FLAVIN-DEPENDENT TRYPTOPHAN HALOGENASE"/>
    <property type="match status" value="1"/>
</dbReference>
<dbReference type="GO" id="GO:0004497">
    <property type="term" value="F:monooxygenase activity"/>
    <property type="evidence" value="ECO:0007669"/>
    <property type="project" value="InterPro"/>
</dbReference>
<proteinExistence type="predicted"/>
<dbReference type="AlphaFoldDB" id="A0AAV3U9H1"/>
<dbReference type="PIRSF" id="PIRSF011396">
    <property type="entry name" value="Trp_halogenase"/>
    <property type="match status" value="1"/>
</dbReference>
<keyword evidence="4" id="KW-1185">Reference proteome</keyword>
<gene>
    <name evidence="3" type="ORF">GCM10025791_47270</name>
</gene>
<evidence type="ECO:0000256" key="1">
    <source>
        <dbReference type="PIRSR" id="PIRSR011396-1"/>
    </source>
</evidence>
<feature type="active site" evidence="1">
    <location>
        <position position="78"/>
    </location>
</feature>
<name>A0AAV3U9H1_9ALTE</name>
<feature type="binding site" evidence="2">
    <location>
        <position position="341"/>
    </location>
    <ligand>
        <name>FAD</name>
        <dbReference type="ChEBI" id="CHEBI:57692"/>
    </ligand>
</feature>
<dbReference type="PANTHER" id="PTHR43747">
    <property type="entry name" value="FAD-BINDING PROTEIN"/>
    <property type="match status" value="1"/>
</dbReference>
<reference evidence="4" key="1">
    <citation type="journal article" date="2019" name="Int. J. Syst. Evol. Microbiol.">
        <title>The Global Catalogue of Microorganisms (GCM) 10K type strain sequencing project: providing services to taxonomists for standard genome sequencing and annotation.</title>
        <authorList>
            <consortium name="The Broad Institute Genomics Platform"/>
            <consortium name="The Broad Institute Genome Sequencing Center for Infectious Disease"/>
            <person name="Wu L."/>
            <person name="Ma J."/>
        </authorList>
    </citation>
    <scope>NUCLEOTIDE SEQUENCE [LARGE SCALE GENOMIC DNA]</scope>
    <source>
        <strain evidence="4">JCM 19134</strain>
    </source>
</reference>
<dbReference type="InterPro" id="IPR006905">
    <property type="entry name" value="Flavin_halogenase"/>
</dbReference>
<dbReference type="InterPro" id="IPR050816">
    <property type="entry name" value="Flavin-dep_Halogenase_NPB"/>
</dbReference>
<evidence type="ECO:0000256" key="2">
    <source>
        <dbReference type="PIRSR" id="PIRSR011396-2"/>
    </source>
</evidence>
<feature type="binding site" evidence="2">
    <location>
        <position position="337"/>
    </location>
    <ligand>
        <name>FAD</name>
        <dbReference type="ChEBI" id="CHEBI:57692"/>
    </ligand>
</feature>
<dbReference type="InterPro" id="IPR033856">
    <property type="entry name" value="Trp_halogen"/>
</dbReference>
<dbReference type="Gene3D" id="3.50.50.60">
    <property type="entry name" value="FAD/NAD(P)-binding domain"/>
    <property type="match status" value="1"/>
</dbReference>
<sequence>MQQNKTKVIIAGGGTAGWLTAYALAKRLGSLLDITLVESDQIGTVGVGEATIPTMRSFHQLMEIDEREFMRATQATFKLGIEFNNWGGVGESYVHSFGAIGQTTWLTEFHQYWLAANAQGFGGSLEDYCLELKAAKASKFALKAGKTPVNYAFHLDATAYAQFLRQKSEAIGVNRVEGKIVETKLNPSTGDIQSLQLDKNRELNADFFIDCTGFRSLLLGEALNVEYENWSHWLASDSAQAVQTKSTEPPIPYTKATAHSAGWQWKIPLQHRTGNGIVYSSQFCDDAAAQKTLTEHLSGDTLTQPRVIKFTTGMRDIAWKKNCVAIGLANGFLEPLESTSIHLITTALIRLMRLFPFAGNSAPLADRFNRETRFEWEAVRDFIILHYKQTRRDDSDFWNYYRTMAIPESLAHRLELFKEQGYVWPDAVNLFRVDSWIQVMMGQGLFPESRHGAGHILPPQALQAQLEKLKAFVANNLAQMPSHSEFIAQYCAATEQS</sequence>
<dbReference type="InterPro" id="IPR036188">
    <property type="entry name" value="FAD/NAD-bd_sf"/>
</dbReference>
<accession>A0AAV3U9H1</accession>
<dbReference type="SUPFAM" id="SSF51905">
    <property type="entry name" value="FAD/NAD(P)-binding domain"/>
    <property type="match status" value="1"/>
</dbReference>
<evidence type="ECO:0000313" key="3">
    <source>
        <dbReference type="EMBL" id="GAA4960483.1"/>
    </source>
</evidence>
<dbReference type="EMBL" id="BAABLX010000079">
    <property type="protein sequence ID" value="GAA4960483.1"/>
    <property type="molecule type" value="Genomic_DNA"/>
</dbReference>
<evidence type="ECO:0000313" key="4">
    <source>
        <dbReference type="Proteomes" id="UP001409585"/>
    </source>
</evidence>
<keyword evidence="2" id="KW-0285">Flavoprotein</keyword>
<keyword evidence="2" id="KW-0274">FAD</keyword>
<keyword evidence="2" id="KW-0547">Nucleotide-binding</keyword>